<proteinExistence type="predicted"/>
<evidence type="ECO:0000313" key="1">
    <source>
        <dbReference type="EMBL" id="KAF8766820.1"/>
    </source>
</evidence>
<comment type="caution">
    <text evidence="1">The sequence shown here is derived from an EMBL/GenBank/DDBJ whole genome shotgun (WGS) entry which is preliminary data.</text>
</comment>
<evidence type="ECO:0000313" key="2">
    <source>
        <dbReference type="Proteomes" id="UP000807504"/>
    </source>
</evidence>
<accession>A0A8T0E659</accession>
<reference evidence="1" key="1">
    <citation type="journal article" date="2020" name="bioRxiv">
        <title>Chromosome-level reference genome of the European wasp spider Argiope bruennichi: a resource for studies on range expansion and evolutionary adaptation.</title>
        <authorList>
            <person name="Sheffer M.M."/>
            <person name="Hoppe A."/>
            <person name="Krehenwinkel H."/>
            <person name="Uhl G."/>
            <person name="Kuss A.W."/>
            <person name="Jensen L."/>
            <person name="Jensen C."/>
            <person name="Gillespie R.G."/>
            <person name="Hoff K.J."/>
            <person name="Prost S."/>
        </authorList>
    </citation>
    <scope>NUCLEOTIDE SEQUENCE</scope>
</reference>
<dbReference type="Proteomes" id="UP000807504">
    <property type="component" value="Unassembled WGS sequence"/>
</dbReference>
<name>A0A8T0E659_ARGBR</name>
<dbReference type="AlphaFoldDB" id="A0A8T0E659"/>
<reference evidence="1" key="2">
    <citation type="submission" date="2020-06" db="EMBL/GenBank/DDBJ databases">
        <authorList>
            <person name="Sheffer M."/>
        </authorList>
    </citation>
    <scope>NUCLEOTIDE SEQUENCE</scope>
</reference>
<organism evidence="1 2">
    <name type="scientific">Argiope bruennichi</name>
    <name type="common">Wasp spider</name>
    <name type="synonym">Aranea bruennichi</name>
    <dbReference type="NCBI Taxonomy" id="94029"/>
    <lineage>
        <taxon>Eukaryota</taxon>
        <taxon>Metazoa</taxon>
        <taxon>Ecdysozoa</taxon>
        <taxon>Arthropoda</taxon>
        <taxon>Chelicerata</taxon>
        <taxon>Arachnida</taxon>
        <taxon>Araneae</taxon>
        <taxon>Araneomorphae</taxon>
        <taxon>Entelegynae</taxon>
        <taxon>Araneoidea</taxon>
        <taxon>Araneidae</taxon>
        <taxon>Argiope</taxon>
    </lineage>
</organism>
<gene>
    <name evidence="1" type="ORF">HNY73_019845</name>
</gene>
<dbReference type="EMBL" id="JABXBU010002230">
    <property type="protein sequence ID" value="KAF8766820.1"/>
    <property type="molecule type" value="Genomic_DNA"/>
</dbReference>
<keyword evidence="2" id="KW-1185">Reference proteome</keyword>
<sequence>MSSPTRSTRVPRTRRPDPRHRFHRIQTCQPLFQNSFGAEINAPRIIPCQDNPGYSATGQELRTSIADILEN</sequence>
<protein>
    <submittedName>
        <fullName evidence="1">Uncharacterized protein</fullName>
    </submittedName>
</protein>